<proteinExistence type="predicted"/>
<protein>
    <recommendedName>
        <fullName evidence="1">HNH nuclease domain-containing protein</fullName>
    </recommendedName>
</protein>
<name>A0A9X5QJ10_PSEMA</name>
<dbReference type="InterPro" id="IPR003615">
    <property type="entry name" value="HNH_nuc"/>
</dbReference>
<organism evidence="2 3">
    <name type="scientific">Pseudomonas marginalis</name>
    <name type="common">Pseudomonas panacis</name>
    <dbReference type="NCBI Taxonomy" id="298"/>
    <lineage>
        <taxon>Bacteria</taxon>
        <taxon>Pseudomonadati</taxon>
        <taxon>Pseudomonadota</taxon>
        <taxon>Gammaproteobacteria</taxon>
        <taxon>Pseudomonadales</taxon>
        <taxon>Pseudomonadaceae</taxon>
        <taxon>Pseudomonas</taxon>
    </lineage>
</organism>
<dbReference type="Pfam" id="PF13392">
    <property type="entry name" value="HNH_3"/>
    <property type="match status" value="1"/>
</dbReference>
<evidence type="ECO:0000313" key="2">
    <source>
        <dbReference type="EMBL" id="OAJ47769.1"/>
    </source>
</evidence>
<sequence>MKAKELPSLDRLRELFIIDSTSPSGLRRVIRVGRIPAGAPAGTDSGAGYWKISVDGQQCHVHRILYALRYGQIPDGHLISHANLDGYDNRVENLRITAYSQGTRTRSRRANELCLPNGISKVGKYYRAQVATTSGPASKRGTLAAVTLWRVEQARIS</sequence>
<dbReference type="SUPFAM" id="SSF54060">
    <property type="entry name" value="His-Me finger endonucleases"/>
    <property type="match status" value="1"/>
</dbReference>
<evidence type="ECO:0000259" key="1">
    <source>
        <dbReference type="Pfam" id="PF13392"/>
    </source>
</evidence>
<dbReference type="EMBL" id="LKEG01000043">
    <property type="protein sequence ID" value="OAJ47769.1"/>
    <property type="molecule type" value="Genomic_DNA"/>
</dbReference>
<evidence type="ECO:0000313" key="3">
    <source>
        <dbReference type="Proteomes" id="UP000077563"/>
    </source>
</evidence>
<dbReference type="RefSeq" id="WP_064054102.1">
    <property type="nucleotide sequence ID" value="NZ_LKEG01000043.1"/>
</dbReference>
<dbReference type="Proteomes" id="UP000077563">
    <property type="component" value="Unassembled WGS sequence"/>
</dbReference>
<gene>
    <name evidence="2" type="ORF">AO064_25760</name>
</gene>
<reference evidence="2 3" key="1">
    <citation type="submission" date="2015-09" db="EMBL/GenBank/DDBJ databases">
        <title>Genome sequence of Pseudomonas marginalis ICMP 3553.</title>
        <authorList>
            <person name="Visnovsky S."/>
            <person name="Lu A."/>
            <person name="Panda P."/>
            <person name="Pitman A."/>
        </authorList>
    </citation>
    <scope>NUCLEOTIDE SEQUENCE [LARGE SCALE GENOMIC DNA]</scope>
    <source>
        <strain evidence="2 3">ICMP 3553</strain>
    </source>
</reference>
<dbReference type="AlphaFoldDB" id="A0A9X5QJ10"/>
<feature type="domain" description="HNH nuclease" evidence="1">
    <location>
        <begin position="60"/>
        <end position="95"/>
    </location>
</feature>
<dbReference type="Gene3D" id="3.90.75.20">
    <property type="match status" value="1"/>
</dbReference>
<accession>A0A9X5QJ10</accession>
<dbReference type="InterPro" id="IPR044925">
    <property type="entry name" value="His-Me_finger_sf"/>
</dbReference>
<comment type="caution">
    <text evidence="2">The sequence shown here is derived from an EMBL/GenBank/DDBJ whole genome shotgun (WGS) entry which is preliminary data.</text>
</comment>